<dbReference type="AlphaFoldDB" id="A0A0E9X1E1"/>
<reference evidence="1" key="2">
    <citation type="journal article" date="2015" name="Fish Shellfish Immunol.">
        <title>Early steps in the European eel (Anguilla anguilla)-Vibrio vulnificus interaction in the gills: Role of the RtxA13 toxin.</title>
        <authorList>
            <person name="Callol A."/>
            <person name="Pajuelo D."/>
            <person name="Ebbesson L."/>
            <person name="Teles M."/>
            <person name="MacKenzie S."/>
            <person name="Amaro C."/>
        </authorList>
    </citation>
    <scope>NUCLEOTIDE SEQUENCE</scope>
</reference>
<name>A0A0E9X1E1_ANGAN</name>
<dbReference type="PROSITE" id="PS51257">
    <property type="entry name" value="PROKAR_LIPOPROTEIN"/>
    <property type="match status" value="1"/>
</dbReference>
<organism evidence="1">
    <name type="scientific">Anguilla anguilla</name>
    <name type="common">European freshwater eel</name>
    <name type="synonym">Muraena anguilla</name>
    <dbReference type="NCBI Taxonomy" id="7936"/>
    <lineage>
        <taxon>Eukaryota</taxon>
        <taxon>Metazoa</taxon>
        <taxon>Chordata</taxon>
        <taxon>Craniata</taxon>
        <taxon>Vertebrata</taxon>
        <taxon>Euteleostomi</taxon>
        <taxon>Actinopterygii</taxon>
        <taxon>Neopterygii</taxon>
        <taxon>Teleostei</taxon>
        <taxon>Anguilliformes</taxon>
        <taxon>Anguillidae</taxon>
        <taxon>Anguilla</taxon>
    </lineage>
</organism>
<dbReference type="EMBL" id="GBXM01012188">
    <property type="protein sequence ID" value="JAH96389.1"/>
    <property type="molecule type" value="Transcribed_RNA"/>
</dbReference>
<proteinExistence type="predicted"/>
<protein>
    <submittedName>
        <fullName evidence="1">Uncharacterized protein</fullName>
    </submittedName>
</protein>
<sequence length="74" mass="8456">MLLPKLKIIIYTHMYVWSTFSCVRFPFLAVFNSRQDALAVSIRPPNQNINTGHVILLSESKPTSCTYKVQSLVQ</sequence>
<accession>A0A0E9X1E1</accession>
<reference evidence="1" key="1">
    <citation type="submission" date="2014-11" db="EMBL/GenBank/DDBJ databases">
        <authorList>
            <person name="Amaro Gonzalez C."/>
        </authorList>
    </citation>
    <scope>NUCLEOTIDE SEQUENCE</scope>
</reference>
<evidence type="ECO:0000313" key="1">
    <source>
        <dbReference type="EMBL" id="JAH96389.1"/>
    </source>
</evidence>